<dbReference type="VEuPathDB" id="FungiDB:T552_03470"/>
<dbReference type="Pfam" id="PF15365">
    <property type="entry name" value="PNRC"/>
    <property type="match status" value="1"/>
</dbReference>
<proteinExistence type="predicted"/>
<evidence type="ECO:0000256" key="1">
    <source>
        <dbReference type="SAM" id="MobiDB-lite"/>
    </source>
</evidence>
<dbReference type="Proteomes" id="UP000054454">
    <property type="component" value="Unassembled WGS sequence"/>
</dbReference>
<dbReference type="GO" id="GO:0016071">
    <property type="term" value="P:mRNA metabolic process"/>
    <property type="evidence" value="ECO:0007669"/>
    <property type="project" value="UniProtKB-ARBA"/>
</dbReference>
<dbReference type="GeneID" id="28938175"/>
<dbReference type="OrthoDB" id="5386619at2759"/>
<protein>
    <submittedName>
        <fullName evidence="2">Uncharacterized protein</fullName>
    </submittedName>
</protein>
<organism evidence="2 3">
    <name type="scientific">Pneumocystis carinii (strain B80)</name>
    <name type="common">Rat pneumocystis pneumonia agent</name>
    <name type="synonym">Pneumocystis carinii f. sp. carinii</name>
    <dbReference type="NCBI Taxonomy" id="1408658"/>
    <lineage>
        <taxon>Eukaryota</taxon>
        <taxon>Fungi</taxon>
        <taxon>Dikarya</taxon>
        <taxon>Ascomycota</taxon>
        <taxon>Taphrinomycotina</taxon>
        <taxon>Pneumocystomycetes</taxon>
        <taxon>Pneumocystaceae</taxon>
        <taxon>Pneumocystis</taxon>
    </lineage>
</organism>
<evidence type="ECO:0000313" key="2">
    <source>
        <dbReference type="EMBL" id="KTW25610.1"/>
    </source>
</evidence>
<keyword evidence="3" id="KW-1185">Reference proteome</keyword>
<comment type="caution">
    <text evidence="2">The sequence shown here is derived from an EMBL/GenBank/DDBJ whole genome shotgun (WGS) entry which is preliminary data.</text>
</comment>
<accession>A0A0W4ZB11</accession>
<reference evidence="3" key="1">
    <citation type="journal article" date="2016" name="Nat. Commun.">
        <title>Genome analysis of three Pneumocystis species reveals adaptation mechanisms to life exclusively in mammalian hosts.</title>
        <authorList>
            <person name="Ma L."/>
            <person name="Chen Z."/>
            <person name="Huang D.W."/>
            <person name="Kutty G."/>
            <person name="Ishihara M."/>
            <person name="Wang H."/>
            <person name="Abouelleil A."/>
            <person name="Bishop L."/>
            <person name="Davey E."/>
            <person name="Deng R."/>
            <person name="Deng X."/>
            <person name="Fan L."/>
            <person name="Fantoni G."/>
            <person name="Fitzgerald M."/>
            <person name="Gogineni E."/>
            <person name="Goldberg J.M."/>
            <person name="Handley G."/>
            <person name="Hu X."/>
            <person name="Huber C."/>
            <person name="Jiao X."/>
            <person name="Jones K."/>
            <person name="Levin J.Z."/>
            <person name="Liu Y."/>
            <person name="Macdonald P."/>
            <person name="Melnikov A."/>
            <person name="Raley C."/>
            <person name="Sassi M."/>
            <person name="Sherman B.T."/>
            <person name="Song X."/>
            <person name="Sykes S."/>
            <person name="Tran B."/>
            <person name="Walsh L."/>
            <person name="Xia Y."/>
            <person name="Yang J."/>
            <person name="Young S."/>
            <person name="Zeng Q."/>
            <person name="Zheng X."/>
            <person name="Stephens R."/>
            <person name="Nusbaum C."/>
            <person name="Birren B.W."/>
            <person name="Azadi P."/>
            <person name="Lempicki R.A."/>
            <person name="Cuomo C.A."/>
            <person name="Kovacs J.A."/>
        </authorList>
    </citation>
    <scope>NUCLEOTIDE SEQUENCE [LARGE SCALE GENOMIC DNA]</scope>
    <source>
        <strain evidence="3">B80</strain>
    </source>
</reference>
<dbReference type="RefSeq" id="XP_018224225.1">
    <property type="nucleotide sequence ID" value="XM_018371972.1"/>
</dbReference>
<feature type="region of interest" description="Disordered" evidence="1">
    <location>
        <begin position="96"/>
        <end position="123"/>
    </location>
</feature>
<dbReference type="AlphaFoldDB" id="A0A0W4ZB11"/>
<feature type="compositionally biased region" description="Low complexity" evidence="1">
    <location>
        <begin position="96"/>
        <end position="117"/>
    </location>
</feature>
<sequence>MNTQKQNLINRVTPENKYKKSYSTNWQFFNTNDQSPETELINESMSHRMSITPHKELSHYAGPTFHHSPAASNLPIPSFFSKITYNTPHLQPLHFQQSSQHIQTSISSPSTSQIHSSKQLEETSEISLYEPSISLSHEVHSSSPKKLFKVDMNEKKERQALRKQETNASLEFNDTFYSKTYSSIKKIGKKKEVKENTLLSVYSDFHNTQRNQKDNHHQKTTFYKKNKMQLRKNMYIDNYNTNAEDMKQKLLSLLLPSKPNKSSANT</sequence>
<dbReference type="EMBL" id="LFVZ01000017">
    <property type="protein sequence ID" value="KTW25610.1"/>
    <property type="molecule type" value="Genomic_DNA"/>
</dbReference>
<gene>
    <name evidence="2" type="ORF">T552_03470</name>
</gene>
<dbReference type="InterPro" id="IPR028322">
    <property type="entry name" value="PNRC-like_rgn"/>
</dbReference>
<evidence type="ECO:0000313" key="3">
    <source>
        <dbReference type="Proteomes" id="UP000054454"/>
    </source>
</evidence>
<name>A0A0W4ZB11_PNEC8</name>